<evidence type="ECO:0000256" key="1">
    <source>
        <dbReference type="SAM" id="MobiDB-lite"/>
    </source>
</evidence>
<dbReference type="RefSeq" id="WP_328708408.1">
    <property type="nucleotide sequence ID" value="NZ_CP108085.1"/>
</dbReference>
<proteinExistence type="predicted"/>
<dbReference type="EMBL" id="CP108085">
    <property type="protein sequence ID" value="WUP72371.1"/>
    <property type="molecule type" value="Genomic_DNA"/>
</dbReference>
<gene>
    <name evidence="2" type="ORF">OG913_23395</name>
</gene>
<evidence type="ECO:0000313" key="3">
    <source>
        <dbReference type="Proteomes" id="UP001432011"/>
    </source>
</evidence>
<name>A0ABZ1SHX0_9ACTN</name>
<evidence type="ECO:0008006" key="4">
    <source>
        <dbReference type="Google" id="ProtNLM"/>
    </source>
</evidence>
<evidence type="ECO:0000313" key="2">
    <source>
        <dbReference type="EMBL" id="WUP72371.1"/>
    </source>
</evidence>
<accession>A0ABZ1SHX0</accession>
<keyword evidence="3" id="KW-1185">Reference proteome</keyword>
<feature type="region of interest" description="Disordered" evidence="1">
    <location>
        <begin position="1"/>
        <end position="20"/>
    </location>
</feature>
<dbReference type="Proteomes" id="UP001432011">
    <property type="component" value="Chromosome"/>
</dbReference>
<sequence>MELSEAVPAPAAGADIPNAETHLPGSAFITAMVPDEDPTREPTIHVHGNGEHAVPYEVMRWYMEKVAQEIERCRWSG</sequence>
<reference evidence="2" key="1">
    <citation type="submission" date="2022-10" db="EMBL/GenBank/DDBJ databases">
        <title>The complete genomes of actinobacterial strains from the NBC collection.</title>
        <authorList>
            <person name="Joergensen T.S."/>
            <person name="Alvarez Arevalo M."/>
            <person name="Sterndorff E.B."/>
            <person name="Faurdal D."/>
            <person name="Vuksanovic O."/>
            <person name="Mourched A.-S."/>
            <person name="Charusanti P."/>
            <person name="Shaw S."/>
            <person name="Blin K."/>
            <person name="Weber T."/>
        </authorList>
    </citation>
    <scope>NUCLEOTIDE SEQUENCE</scope>
    <source>
        <strain evidence="2">NBC_00254</strain>
    </source>
</reference>
<organism evidence="2 3">
    <name type="scientific">Microbispora hainanensis</name>
    <dbReference type="NCBI Taxonomy" id="568844"/>
    <lineage>
        <taxon>Bacteria</taxon>
        <taxon>Bacillati</taxon>
        <taxon>Actinomycetota</taxon>
        <taxon>Actinomycetes</taxon>
        <taxon>Streptosporangiales</taxon>
        <taxon>Streptosporangiaceae</taxon>
        <taxon>Microbispora</taxon>
    </lineage>
</organism>
<protein>
    <recommendedName>
        <fullName evidence="4">Alpha/beta hydrolase</fullName>
    </recommendedName>
</protein>